<dbReference type="PROSITE" id="PS00138">
    <property type="entry name" value="SUBTILASE_SER"/>
    <property type="match status" value="1"/>
</dbReference>
<dbReference type="GO" id="GO:0008240">
    <property type="term" value="F:tripeptidyl-peptidase activity"/>
    <property type="evidence" value="ECO:0007669"/>
    <property type="project" value="UniProtKB-EC"/>
</dbReference>
<dbReference type="Pfam" id="PF00082">
    <property type="entry name" value="Peptidase_S8"/>
    <property type="match status" value="1"/>
</dbReference>
<comment type="function">
    <text evidence="2">Secreted tripeptidyl-peptidase which degrades proteins at acidic pHs and is involved in virulence.</text>
</comment>
<dbReference type="EC" id="3.4.14.10" evidence="4"/>
<dbReference type="SMART" id="SM00944">
    <property type="entry name" value="Pro-kuma_activ"/>
    <property type="match status" value="1"/>
</dbReference>
<dbReference type="InterPro" id="IPR036852">
    <property type="entry name" value="Peptidase_S8/S53_dom_sf"/>
</dbReference>
<evidence type="ECO:0000313" key="20">
    <source>
        <dbReference type="Proteomes" id="UP000078544"/>
    </source>
</evidence>
<keyword evidence="8 17" id="KW-0732">Signal</keyword>
<dbReference type="PROSITE" id="PS51695">
    <property type="entry name" value="SEDOLISIN"/>
    <property type="match status" value="1"/>
</dbReference>
<dbReference type="Proteomes" id="UP000078544">
    <property type="component" value="Unassembled WGS sequence"/>
</dbReference>
<evidence type="ECO:0000313" key="19">
    <source>
        <dbReference type="EMBL" id="KZZ99005.1"/>
    </source>
</evidence>
<feature type="active site" description="Charge relay system" evidence="15">
    <location>
        <position position="271"/>
    </location>
</feature>
<feature type="binding site" evidence="15">
    <location>
        <position position="531"/>
    </location>
    <ligand>
        <name>Ca(2+)</name>
        <dbReference type="ChEBI" id="CHEBI:29108"/>
    </ligand>
</feature>
<feature type="signal peptide" evidence="17">
    <location>
        <begin position="1"/>
        <end position="19"/>
    </location>
</feature>
<evidence type="ECO:0000256" key="9">
    <source>
        <dbReference type="ARBA" id="ARBA00022801"/>
    </source>
</evidence>
<keyword evidence="12" id="KW-0843">Virulence</keyword>
<dbReference type="GO" id="GO:0006508">
    <property type="term" value="P:proteolysis"/>
    <property type="evidence" value="ECO:0007669"/>
    <property type="project" value="UniProtKB-KW"/>
</dbReference>
<comment type="caution">
    <text evidence="19">The sequence shown here is derived from an EMBL/GenBank/DDBJ whole genome shotgun (WGS) entry which is preliminary data.</text>
</comment>
<evidence type="ECO:0000256" key="1">
    <source>
        <dbReference type="ARBA" id="ARBA00001910"/>
    </source>
</evidence>
<dbReference type="GO" id="GO:0004252">
    <property type="term" value="F:serine-type endopeptidase activity"/>
    <property type="evidence" value="ECO:0007669"/>
    <property type="project" value="UniProtKB-UniRule"/>
</dbReference>
<feature type="domain" description="Peptidase S53" evidence="18">
    <location>
        <begin position="189"/>
        <end position="578"/>
    </location>
</feature>
<comment type="subcellular location">
    <subcellularLocation>
        <location evidence="3">Secreted</location>
        <location evidence="3">Extracellular space</location>
    </subcellularLocation>
</comment>
<comment type="catalytic activity">
    <reaction evidence="1">
        <text>Release of an N-terminal tripeptide from a polypeptide.</text>
        <dbReference type="EC" id="3.4.14.10"/>
    </reaction>
</comment>
<dbReference type="GO" id="GO:0046872">
    <property type="term" value="F:metal ion binding"/>
    <property type="evidence" value="ECO:0007669"/>
    <property type="project" value="UniProtKB-UniRule"/>
</dbReference>
<evidence type="ECO:0000256" key="14">
    <source>
        <dbReference type="ARBA" id="ARBA00023180"/>
    </source>
</evidence>
<evidence type="ECO:0000256" key="3">
    <source>
        <dbReference type="ARBA" id="ARBA00004239"/>
    </source>
</evidence>
<feature type="active site" description="Charge relay system" evidence="15">
    <location>
        <position position="488"/>
    </location>
</feature>
<name>A0A168EP57_9HYPO</name>
<keyword evidence="10 15" id="KW-0720">Serine protease</keyword>
<keyword evidence="20" id="KW-1185">Reference proteome</keyword>
<dbReference type="SUPFAM" id="SSF54897">
    <property type="entry name" value="Protease propeptides/inhibitors"/>
    <property type="match status" value="1"/>
</dbReference>
<dbReference type="InterPro" id="IPR050819">
    <property type="entry name" value="Tripeptidyl-peptidase_I"/>
</dbReference>
<keyword evidence="6 15" id="KW-0645">Protease</keyword>
<keyword evidence="7 15" id="KW-0479">Metal-binding</keyword>
<keyword evidence="5" id="KW-0964">Secreted</keyword>
<evidence type="ECO:0000256" key="8">
    <source>
        <dbReference type="ARBA" id="ARBA00022729"/>
    </source>
</evidence>
<dbReference type="FunFam" id="3.40.50.200:FF:000015">
    <property type="entry name" value="Tripeptidyl peptidase A"/>
    <property type="match status" value="1"/>
</dbReference>
<dbReference type="AlphaFoldDB" id="A0A168EP57"/>
<keyword evidence="11 15" id="KW-0106">Calcium</keyword>
<dbReference type="OrthoDB" id="409122at2759"/>
<evidence type="ECO:0000256" key="2">
    <source>
        <dbReference type="ARBA" id="ARBA00002451"/>
    </source>
</evidence>
<proteinExistence type="predicted"/>
<dbReference type="InterPro" id="IPR023828">
    <property type="entry name" value="Peptidase_S8_Ser-AS"/>
</dbReference>
<evidence type="ECO:0000256" key="12">
    <source>
        <dbReference type="ARBA" id="ARBA00023026"/>
    </source>
</evidence>
<dbReference type="CDD" id="cd11377">
    <property type="entry name" value="Pro-peptidase_S53"/>
    <property type="match status" value="1"/>
</dbReference>
<evidence type="ECO:0000256" key="11">
    <source>
        <dbReference type="ARBA" id="ARBA00022837"/>
    </source>
</evidence>
<dbReference type="InterPro" id="IPR030400">
    <property type="entry name" value="Sedolisin_dom"/>
</dbReference>
<evidence type="ECO:0000256" key="17">
    <source>
        <dbReference type="SAM" id="SignalP"/>
    </source>
</evidence>
<feature type="binding site" evidence="15">
    <location>
        <position position="532"/>
    </location>
    <ligand>
        <name>Ca(2+)</name>
        <dbReference type="ChEBI" id="CHEBI:29108"/>
    </ligand>
</feature>
<keyword evidence="9 15" id="KW-0378">Hydrolase</keyword>
<evidence type="ECO:0000256" key="16">
    <source>
        <dbReference type="SAM" id="MobiDB-lite"/>
    </source>
</evidence>
<keyword evidence="13" id="KW-0865">Zymogen</keyword>
<evidence type="ECO:0000256" key="13">
    <source>
        <dbReference type="ARBA" id="ARBA00023145"/>
    </source>
</evidence>
<dbReference type="STRING" id="1081109.A0A168EP57"/>
<evidence type="ECO:0000256" key="7">
    <source>
        <dbReference type="ARBA" id="ARBA00022723"/>
    </source>
</evidence>
<accession>A0A168EP57</accession>
<feature type="binding site" evidence="15">
    <location>
        <position position="556"/>
    </location>
    <ligand>
        <name>Ca(2+)</name>
        <dbReference type="ChEBI" id="CHEBI:29108"/>
    </ligand>
</feature>
<dbReference type="Gene3D" id="3.40.50.200">
    <property type="entry name" value="Peptidase S8/S53 domain"/>
    <property type="match status" value="1"/>
</dbReference>
<feature type="active site" description="Charge relay system" evidence="15">
    <location>
        <position position="267"/>
    </location>
</feature>
<keyword evidence="14" id="KW-0325">Glycoprotein</keyword>
<evidence type="ECO:0000256" key="4">
    <source>
        <dbReference type="ARBA" id="ARBA00012462"/>
    </source>
</evidence>
<dbReference type="Pfam" id="PF09286">
    <property type="entry name" value="Pro-kuma_activ"/>
    <property type="match status" value="1"/>
</dbReference>
<evidence type="ECO:0000256" key="6">
    <source>
        <dbReference type="ARBA" id="ARBA00022670"/>
    </source>
</evidence>
<feature type="region of interest" description="Disordered" evidence="16">
    <location>
        <begin position="369"/>
        <end position="391"/>
    </location>
</feature>
<evidence type="ECO:0000256" key="5">
    <source>
        <dbReference type="ARBA" id="ARBA00022525"/>
    </source>
</evidence>
<feature type="chain" id="PRO_5007896556" description="tripeptidyl-peptidase II" evidence="17">
    <location>
        <begin position="20"/>
        <end position="579"/>
    </location>
</feature>
<sequence length="579" mass="63411">MAWRLIITALALASPGLSAVCLEKASTVPHRWKMLDRVPEPSTLMRFSIALRQPGIQDLTSKILSNSRLQTDDILAMRLPDKKDVENVMKWLGSNDIITAAVDHDWIHVSTTVEKANKLLDMHLRRYSFDDKAPILRTTEYNIPDELAGIIDFVHPIANFMTPEHEVSKATLLPRDQVLNQRDDPCFPQTRQDCLSKLYGINYVTPDNQSPIRFGITGFLEEWANYADLHDSFLQSRPDLIKAGYNFTVELLNGGENRQEFGTAGTEANLDIQFGMAVGYPTKVTYYSVGGRGVKLDDQGAPLKGELDDNEPYLDFLEYIARKPDDELPHVISMSYADDELSVPKPYAIRVCDLIGMLAARGVSILSGSGDGGSRGGRKAECRSNNGTNKDMTISTFPASCPWVTSVGAVNNVGDPPEGSVFSSGGFSSYFSRPEWQIEAVDTYVQALNGHLKGYYDPNMRAVPDISAVGTQFVTVVNGQMTILQGTSASTPVVAAMIALINDARVRKGKKTLGWLNGVLYSPKVREILQDITSGQSYSCVFSDGSAPGGWPAARGYDAITGLGVPSNFGKFMDVLAEV</sequence>
<dbReference type="SUPFAM" id="SSF52743">
    <property type="entry name" value="Subtilisin-like"/>
    <property type="match status" value="1"/>
</dbReference>
<dbReference type="PANTHER" id="PTHR14218:SF15">
    <property type="entry name" value="TRIPEPTIDYL-PEPTIDASE 1"/>
    <property type="match status" value="1"/>
</dbReference>
<evidence type="ECO:0000256" key="15">
    <source>
        <dbReference type="PROSITE-ProRule" id="PRU01032"/>
    </source>
</evidence>
<dbReference type="CDD" id="cd04056">
    <property type="entry name" value="Peptidases_S53"/>
    <property type="match status" value="1"/>
</dbReference>
<feature type="binding site" evidence="15">
    <location>
        <position position="558"/>
    </location>
    <ligand>
        <name>Ca(2+)</name>
        <dbReference type="ChEBI" id="CHEBI:29108"/>
    </ligand>
</feature>
<dbReference type="InterPro" id="IPR000209">
    <property type="entry name" value="Peptidase_S8/S53_dom"/>
</dbReference>
<dbReference type="EMBL" id="AZGY01000004">
    <property type="protein sequence ID" value="KZZ99005.1"/>
    <property type="molecule type" value="Genomic_DNA"/>
</dbReference>
<dbReference type="GO" id="GO:0005576">
    <property type="term" value="C:extracellular region"/>
    <property type="evidence" value="ECO:0007669"/>
    <property type="project" value="UniProtKB-SubCell"/>
</dbReference>
<reference evidence="19 20" key="1">
    <citation type="journal article" date="2016" name="Genome Biol. Evol.">
        <title>Divergent and convergent evolution of fungal pathogenicity.</title>
        <authorList>
            <person name="Shang Y."/>
            <person name="Xiao G."/>
            <person name="Zheng P."/>
            <person name="Cen K."/>
            <person name="Zhan S."/>
            <person name="Wang C."/>
        </authorList>
    </citation>
    <scope>NUCLEOTIDE SEQUENCE [LARGE SCALE GENOMIC DNA]</scope>
    <source>
        <strain evidence="19 20">RCEF 2490</strain>
    </source>
</reference>
<comment type="cofactor">
    <cofactor evidence="15">
        <name>Ca(2+)</name>
        <dbReference type="ChEBI" id="CHEBI:29108"/>
    </cofactor>
    <text evidence="15">Binds 1 Ca(2+) ion per subunit.</text>
</comment>
<gene>
    <name evidence="19" type="ORF">AAL_02556</name>
</gene>
<organism evidence="19 20">
    <name type="scientific">Moelleriella libera RCEF 2490</name>
    <dbReference type="NCBI Taxonomy" id="1081109"/>
    <lineage>
        <taxon>Eukaryota</taxon>
        <taxon>Fungi</taxon>
        <taxon>Dikarya</taxon>
        <taxon>Ascomycota</taxon>
        <taxon>Pezizomycotina</taxon>
        <taxon>Sordariomycetes</taxon>
        <taxon>Hypocreomycetidae</taxon>
        <taxon>Hypocreales</taxon>
        <taxon>Clavicipitaceae</taxon>
        <taxon>Moelleriella</taxon>
    </lineage>
</organism>
<evidence type="ECO:0000259" key="18">
    <source>
        <dbReference type="PROSITE" id="PS51695"/>
    </source>
</evidence>
<dbReference type="InterPro" id="IPR015366">
    <property type="entry name" value="S53_propep"/>
</dbReference>
<protein>
    <recommendedName>
        <fullName evidence="4">tripeptidyl-peptidase II</fullName>
        <ecNumber evidence="4">3.4.14.10</ecNumber>
    </recommendedName>
</protein>
<dbReference type="PANTHER" id="PTHR14218">
    <property type="entry name" value="PROTEASE S8 TRIPEPTIDYL PEPTIDASE I CLN2"/>
    <property type="match status" value="1"/>
</dbReference>
<evidence type="ECO:0000256" key="10">
    <source>
        <dbReference type="ARBA" id="ARBA00022825"/>
    </source>
</evidence>